<dbReference type="Proteomes" id="UP000019754">
    <property type="component" value="Unassembled WGS sequence"/>
</dbReference>
<comment type="caution">
    <text evidence="3">The sequence shown here is derived from an EMBL/GenBank/DDBJ whole genome shotgun (WGS) entry which is preliminary data.</text>
</comment>
<evidence type="ECO:0000256" key="2">
    <source>
        <dbReference type="SAM" id="SignalP"/>
    </source>
</evidence>
<dbReference type="STRING" id="1249481.D641_0114410"/>
<feature type="region of interest" description="Disordered" evidence="1">
    <location>
        <begin position="12"/>
        <end position="77"/>
    </location>
</feature>
<evidence type="ECO:0000256" key="1">
    <source>
        <dbReference type="SAM" id="MobiDB-lite"/>
    </source>
</evidence>
<dbReference type="AlphaFoldDB" id="A0A022KV80"/>
<evidence type="ECO:0000313" key="3">
    <source>
        <dbReference type="EMBL" id="EYT47818.1"/>
    </source>
</evidence>
<organism evidence="3 4">
    <name type="scientific">Brachybacterium muris UCD-AY4</name>
    <dbReference type="NCBI Taxonomy" id="1249481"/>
    <lineage>
        <taxon>Bacteria</taxon>
        <taxon>Bacillati</taxon>
        <taxon>Actinomycetota</taxon>
        <taxon>Actinomycetes</taxon>
        <taxon>Micrococcales</taxon>
        <taxon>Dermabacteraceae</taxon>
        <taxon>Brachybacterium</taxon>
    </lineage>
</organism>
<gene>
    <name evidence="3" type="ORF">D641_0114410</name>
</gene>
<feature type="chain" id="PRO_5001501328" description="DUF4333 domain-containing protein" evidence="2">
    <location>
        <begin position="21"/>
        <end position="290"/>
    </location>
</feature>
<reference evidence="3 4" key="1">
    <citation type="journal article" date="2013" name="Genome Announc.">
        <title>Draft genome sequence of an Actinobacterium, Brachybacterium muris strain UCD-AY4.</title>
        <authorList>
            <person name="Lo J.R."/>
            <person name="Lang J.M."/>
            <person name="Darling A.E."/>
            <person name="Eisen J.A."/>
            <person name="Coil D.A."/>
        </authorList>
    </citation>
    <scope>NUCLEOTIDE SEQUENCE [LARGE SCALE GENOMIC DNA]</scope>
    <source>
        <strain evidence="3 4">UCD-AY4</strain>
    </source>
</reference>
<name>A0A022KV80_9MICO</name>
<protein>
    <recommendedName>
        <fullName evidence="5">DUF4333 domain-containing protein</fullName>
    </recommendedName>
</protein>
<evidence type="ECO:0008006" key="5">
    <source>
        <dbReference type="Google" id="ProtNLM"/>
    </source>
</evidence>
<proteinExistence type="predicted"/>
<evidence type="ECO:0000313" key="4">
    <source>
        <dbReference type="Proteomes" id="UP000019754"/>
    </source>
</evidence>
<feature type="compositionally biased region" description="Polar residues" evidence="1">
    <location>
        <begin position="29"/>
        <end position="47"/>
    </location>
</feature>
<keyword evidence="4" id="KW-1185">Reference proteome</keyword>
<dbReference type="EMBL" id="AORC01000023">
    <property type="protein sequence ID" value="EYT47818.1"/>
    <property type="molecule type" value="Genomic_DNA"/>
</dbReference>
<feature type="signal peptide" evidence="2">
    <location>
        <begin position="1"/>
        <end position="20"/>
    </location>
</feature>
<keyword evidence="2" id="KW-0732">Signal</keyword>
<dbReference type="HOGENOM" id="CLU_1014391_0_0_11"/>
<accession>A0A022KV80</accession>
<sequence length="290" mass="30143">MLAAAALLGLAACGPSQQPAATDPAPVEETTSTQSADPEATTQSSAPPASDGGGTEGEPEGGATTAAEVPGSEEGRTLIIARTVAEDRLTEQDGEKRLPAQELATVLEELGGVAEETPDMAEPATCENDLRYVPSADVRCTVTATFDGSSEERVFVAHPITAPGGASGVLFTADEPLTEEARWATFNGDNEVVALGMGGVYGMEPVPAEQLMTDVQTALDFDYRDEGIDTSGWDLTVQECEGELDFERLTPVQCTAEDAANSQSRTVWALPGTFFGQEPGLIVSVETAGN</sequence>